<evidence type="ECO:0000256" key="7">
    <source>
        <dbReference type="SAM" id="SignalP"/>
    </source>
</evidence>
<evidence type="ECO:0000256" key="5">
    <source>
        <dbReference type="ARBA" id="ARBA00047475"/>
    </source>
</evidence>
<evidence type="ECO:0000313" key="10">
    <source>
        <dbReference type="WBParaSite" id="SBAD_0000813601-mRNA-1"/>
    </source>
</evidence>
<reference evidence="10" key="1">
    <citation type="submission" date="2016-06" db="UniProtKB">
        <authorList>
            <consortium name="WormBaseParasite"/>
        </authorList>
    </citation>
    <scope>IDENTIFICATION</scope>
</reference>
<accession>A0A183IW46</accession>
<keyword evidence="6" id="KW-0812">Transmembrane</keyword>
<dbReference type="PANTHER" id="PTHR48043:SF145">
    <property type="entry name" value="FI06409P-RELATED"/>
    <property type="match status" value="1"/>
</dbReference>
<evidence type="ECO:0000313" key="8">
    <source>
        <dbReference type="EMBL" id="VDP14475.1"/>
    </source>
</evidence>
<organism evidence="10">
    <name type="scientific">Soboliphyme baturini</name>
    <dbReference type="NCBI Taxonomy" id="241478"/>
    <lineage>
        <taxon>Eukaryota</taxon>
        <taxon>Metazoa</taxon>
        <taxon>Ecdysozoa</taxon>
        <taxon>Nematoda</taxon>
        <taxon>Enoplea</taxon>
        <taxon>Dorylaimia</taxon>
        <taxon>Dioctophymatida</taxon>
        <taxon>Dioctophymatoidea</taxon>
        <taxon>Soboliphymatidae</taxon>
        <taxon>Soboliphyme</taxon>
    </lineage>
</organism>
<dbReference type="OrthoDB" id="5835829at2759"/>
<keyword evidence="3" id="KW-0328">Glycosyltransferase</keyword>
<dbReference type="EC" id="2.4.1.17" evidence="2"/>
<keyword evidence="6" id="KW-1133">Transmembrane helix</keyword>
<evidence type="ECO:0000256" key="4">
    <source>
        <dbReference type="ARBA" id="ARBA00022679"/>
    </source>
</evidence>
<name>A0A183IW46_9BILA</name>
<evidence type="ECO:0000256" key="1">
    <source>
        <dbReference type="ARBA" id="ARBA00009995"/>
    </source>
</evidence>
<dbReference type="Proteomes" id="UP000270296">
    <property type="component" value="Unassembled WGS sequence"/>
</dbReference>
<feature type="signal peptide" evidence="7">
    <location>
        <begin position="1"/>
        <end position="15"/>
    </location>
</feature>
<comment type="catalytic activity">
    <reaction evidence="5">
        <text>glucuronate acceptor + UDP-alpha-D-glucuronate = acceptor beta-D-glucuronoside + UDP + H(+)</text>
        <dbReference type="Rhea" id="RHEA:21032"/>
        <dbReference type="ChEBI" id="CHEBI:15378"/>
        <dbReference type="ChEBI" id="CHEBI:58052"/>
        <dbReference type="ChEBI" id="CHEBI:58223"/>
        <dbReference type="ChEBI" id="CHEBI:132367"/>
        <dbReference type="ChEBI" id="CHEBI:132368"/>
        <dbReference type="EC" id="2.4.1.17"/>
    </reaction>
</comment>
<gene>
    <name evidence="8" type="ORF">SBAD_LOCUS7843</name>
</gene>
<dbReference type="GO" id="GO:0015020">
    <property type="term" value="F:glucuronosyltransferase activity"/>
    <property type="evidence" value="ECO:0007669"/>
    <property type="project" value="UniProtKB-EC"/>
</dbReference>
<protein>
    <recommendedName>
        <fullName evidence="2">glucuronosyltransferase</fullName>
        <ecNumber evidence="2">2.4.1.17</ecNumber>
    </recommendedName>
</protein>
<proteinExistence type="inferred from homology"/>
<reference evidence="8 9" key="2">
    <citation type="submission" date="2018-11" db="EMBL/GenBank/DDBJ databases">
        <authorList>
            <consortium name="Pathogen Informatics"/>
        </authorList>
    </citation>
    <scope>NUCLEOTIDE SEQUENCE [LARGE SCALE GENOMIC DNA]</scope>
</reference>
<feature type="transmembrane region" description="Helical" evidence="6">
    <location>
        <begin position="6"/>
        <end position="25"/>
    </location>
</feature>
<dbReference type="InterPro" id="IPR002213">
    <property type="entry name" value="UDP_glucos_trans"/>
</dbReference>
<evidence type="ECO:0000256" key="2">
    <source>
        <dbReference type="ARBA" id="ARBA00012544"/>
    </source>
</evidence>
<comment type="similarity">
    <text evidence="1">Belongs to the UDP-glycosyltransferase family.</text>
</comment>
<evidence type="ECO:0000313" key="9">
    <source>
        <dbReference type="Proteomes" id="UP000270296"/>
    </source>
</evidence>
<feature type="chain" id="PRO_5043140286" description="glucuronosyltransferase" evidence="7">
    <location>
        <begin position="16"/>
        <end position="369"/>
    </location>
</feature>
<dbReference type="Pfam" id="PF00201">
    <property type="entry name" value="UDPGT"/>
    <property type="match status" value="1"/>
</dbReference>
<evidence type="ECO:0000256" key="3">
    <source>
        <dbReference type="ARBA" id="ARBA00022676"/>
    </source>
</evidence>
<feature type="transmembrane region" description="Helical" evidence="6">
    <location>
        <begin position="192"/>
        <end position="209"/>
    </location>
</feature>
<keyword evidence="4" id="KW-0808">Transferase</keyword>
<feature type="transmembrane region" description="Helical" evidence="6">
    <location>
        <begin position="153"/>
        <end position="172"/>
    </location>
</feature>
<keyword evidence="6" id="KW-0472">Membrane</keyword>
<dbReference type="EMBL" id="UZAM01010993">
    <property type="protein sequence ID" value="VDP14475.1"/>
    <property type="molecule type" value="Genomic_DNA"/>
</dbReference>
<sequence>MVTCLFLAFLPFLHGFNVLQIGIGLSNSHIMFNYRIAQTLTGHGHNVTLLMVNKIPSWIRQCPNVHHIEQPVSKDIIPQMNVIQHIAFQKTDYVAMIRSQRLINRFVIERCLAVLNDPDHKHYITQIRYDVVIGESFDLCIHALYSATSSHKFIAVVAGAYVLPFTSLATGVPDNPSFIPQMMTTYSDQMSFVARLINFAIGSIGKLFLRISLFKYEWKIVRDFSSCVDDACSSFLKRTSALMLNGNGPMDFPRPLVPQMFYMSDLEIKREVVLSKVRCSCCMSFQITFPKKLLHYTLPMLRTFSNKIAGNRLFNIGSLVALFAFECLQFEQRTKNPLSAENIFGCYNAILPFIIMLEVISRKFVTTYL</sequence>
<evidence type="ECO:0000256" key="6">
    <source>
        <dbReference type="SAM" id="Phobius"/>
    </source>
</evidence>
<keyword evidence="7" id="KW-0732">Signal</keyword>
<dbReference type="SUPFAM" id="SSF53756">
    <property type="entry name" value="UDP-Glycosyltransferase/glycogen phosphorylase"/>
    <property type="match status" value="1"/>
</dbReference>
<keyword evidence="9" id="KW-1185">Reference proteome</keyword>
<dbReference type="AlphaFoldDB" id="A0A183IW46"/>
<dbReference type="PANTHER" id="PTHR48043">
    <property type="entry name" value="EG:EG0003.4 PROTEIN-RELATED"/>
    <property type="match status" value="1"/>
</dbReference>
<dbReference type="InterPro" id="IPR050271">
    <property type="entry name" value="UDP-glycosyltransferase"/>
</dbReference>
<dbReference type="WBParaSite" id="SBAD_0000813601-mRNA-1">
    <property type="protein sequence ID" value="SBAD_0000813601-mRNA-1"/>
    <property type="gene ID" value="SBAD_0000813601"/>
</dbReference>